<reference evidence="1" key="2">
    <citation type="submission" date="2013-04" db="UniProtKB">
        <authorList>
            <consortium name="EnsemblPlants"/>
        </authorList>
    </citation>
    <scope>IDENTIFICATION</scope>
</reference>
<evidence type="ECO:0000313" key="2">
    <source>
        <dbReference type="Proteomes" id="UP000006038"/>
    </source>
</evidence>
<protein>
    <submittedName>
        <fullName evidence="1">Uncharacterized protein</fullName>
    </submittedName>
</protein>
<dbReference type="AlphaFoldDB" id="J3NCW9"/>
<dbReference type="PANTHER" id="PTHR35759:SF1">
    <property type="entry name" value="OS07G0673000 PROTEIN"/>
    <property type="match status" value="1"/>
</dbReference>
<keyword evidence="2" id="KW-1185">Reference proteome</keyword>
<name>J3NCW9_ORYBR</name>
<organism evidence="1">
    <name type="scientific">Oryza brachyantha</name>
    <name type="common">malo sina</name>
    <dbReference type="NCBI Taxonomy" id="4533"/>
    <lineage>
        <taxon>Eukaryota</taxon>
        <taxon>Viridiplantae</taxon>
        <taxon>Streptophyta</taxon>
        <taxon>Embryophyta</taxon>
        <taxon>Tracheophyta</taxon>
        <taxon>Spermatophyta</taxon>
        <taxon>Magnoliopsida</taxon>
        <taxon>Liliopsida</taxon>
        <taxon>Poales</taxon>
        <taxon>Poaceae</taxon>
        <taxon>BOP clade</taxon>
        <taxon>Oryzoideae</taxon>
        <taxon>Oryzeae</taxon>
        <taxon>Oryzinae</taxon>
        <taxon>Oryza</taxon>
    </lineage>
</organism>
<dbReference type="EnsemblPlants" id="OB12G18270.1">
    <property type="protein sequence ID" value="OB12G18270.1"/>
    <property type="gene ID" value="OB12G18270"/>
</dbReference>
<dbReference type="Gramene" id="OB12G18270.1">
    <property type="protein sequence ID" value="OB12G18270.1"/>
    <property type="gene ID" value="OB12G18270"/>
</dbReference>
<dbReference type="HOGENOM" id="CLU_1899418_0_0_1"/>
<dbReference type="eggNOG" id="ENOG502QQRP">
    <property type="taxonomic scope" value="Eukaryota"/>
</dbReference>
<proteinExistence type="predicted"/>
<sequence>MNCHCFFPSNNEGVTWRGARKVLVQGCDAVEVGRMVMWPPALVKELAHLVVDSGGDPTSIHRVLDPTMLPVPDIHEVKKNKCQVTRTPYGRRFANKLQDINSYLVFLIELIVAQGPSVGLNVSLSRYDLFLLLG</sequence>
<evidence type="ECO:0000313" key="1">
    <source>
        <dbReference type="EnsemblPlants" id="OB12G18270.1"/>
    </source>
</evidence>
<reference evidence="1" key="1">
    <citation type="journal article" date="2013" name="Nat. Commun.">
        <title>Whole-genome sequencing of Oryza brachyantha reveals mechanisms underlying Oryza genome evolution.</title>
        <authorList>
            <person name="Chen J."/>
            <person name="Huang Q."/>
            <person name="Gao D."/>
            <person name="Wang J."/>
            <person name="Lang Y."/>
            <person name="Liu T."/>
            <person name="Li B."/>
            <person name="Bai Z."/>
            <person name="Luis Goicoechea J."/>
            <person name="Liang C."/>
            <person name="Chen C."/>
            <person name="Zhang W."/>
            <person name="Sun S."/>
            <person name="Liao Y."/>
            <person name="Zhang X."/>
            <person name="Yang L."/>
            <person name="Song C."/>
            <person name="Wang M."/>
            <person name="Shi J."/>
            <person name="Liu G."/>
            <person name="Liu J."/>
            <person name="Zhou H."/>
            <person name="Zhou W."/>
            <person name="Yu Q."/>
            <person name="An N."/>
            <person name="Chen Y."/>
            <person name="Cai Q."/>
            <person name="Wang B."/>
            <person name="Liu B."/>
            <person name="Min J."/>
            <person name="Huang Y."/>
            <person name="Wu H."/>
            <person name="Li Z."/>
            <person name="Zhang Y."/>
            <person name="Yin Y."/>
            <person name="Song W."/>
            <person name="Jiang J."/>
            <person name="Jackson S.A."/>
            <person name="Wing R.A."/>
            <person name="Wang J."/>
            <person name="Chen M."/>
        </authorList>
    </citation>
    <scope>NUCLEOTIDE SEQUENCE [LARGE SCALE GENOMIC DNA]</scope>
    <source>
        <strain evidence="1">cv. IRGC 101232</strain>
    </source>
</reference>
<dbReference type="PANTHER" id="PTHR35759">
    <property type="entry name" value="BNAA09G03860D PROTEIN"/>
    <property type="match status" value="1"/>
</dbReference>
<dbReference type="STRING" id="4533.J3NCW9"/>
<accession>J3NCW9</accession>
<dbReference type="Proteomes" id="UP000006038">
    <property type="component" value="Chromosome 12"/>
</dbReference>